<keyword evidence="2" id="KW-1185">Reference proteome</keyword>
<dbReference type="CDD" id="cd12148">
    <property type="entry name" value="fungal_TF_MHR"/>
    <property type="match status" value="1"/>
</dbReference>
<reference evidence="1" key="1">
    <citation type="submission" date="2023-02" db="EMBL/GenBank/DDBJ databases">
        <title>Colletotrichum kahawae CIFC_Que2 genome sequencing and assembly.</title>
        <authorList>
            <person name="Baroncelli R."/>
        </authorList>
    </citation>
    <scope>NUCLEOTIDE SEQUENCE</scope>
    <source>
        <strain evidence="1">CIFC_Que2</strain>
    </source>
</reference>
<dbReference type="PANTHER" id="PTHR47785">
    <property type="entry name" value="ZN(II)2CYS6 TRANSCRIPTION FACTOR (EUROFUNG)-RELATED-RELATED"/>
    <property type="match status" value="1"/>
</dbReference>
<dbReference type="Proteomes" id="UP001281614">
    <property type="component" value="Unassembled WGS sequence"/>
</dbReference>
<dbReference type="EMBL" id="VYYT01000189">
    <property type="protein sequence ID" value="KAK2758460.1"/>
    <property type="molecule type" value="Genomic_DNA"/>
</dbReference>
<evidence type="ECO:0000313" key="1">
    <source>
        <dbReference type="EMBL" id="KAK2758460.1"/>
    </source>
</evidence>
<accession>A0AAD9YEP2</accession>
<dbReference type="InterPro" id="IPR053181">
    <property type="entry name" value="EcdB-like_regulator"/>
</dbReference>
<gene>
    <name evidence="1" type="ORF">CKAH01_05508</name>
</gene>
<sequence>MRRLLNRIHSHLYNQEKLVTPSPSVLYELNRQIEEWRQCLPFAFQFDDHALADEVQIASQIDKRTMQEKLKGNLKARYHAAKTILYRPHVHRVIHSSEMAASDYEVAGAKIAISSALTGILHGGILHEPFQLLLFPMNSWRTIQIHMIQRTQDTELIATLLPDGWQVVDRIQAVIVDAASPFSPTIAKDCEILQCLEES</sequence>
<organism evidence="1 2">
    <name type="scientific">Colletotrichum kahawae</name>
    <name type="common">Coffee berry disease fungus</name>
    <dbReference type="NCBI Taxonomy" id="34407"/>
    <lineage>
        <taxon>Eukaryota</taxon>
        <taxon>Fungi</taxon>
        <taxon>Dikarya</taxon>
        <taxon>Ascomycota</taxon>
        <taxon>Pezizomycotina</taxon>
        <taxon>Sordariomycetes</taxon>
        <taxon>Hypocreomycetidae</taxon>
        <taxon>Glomerellales</taxon>
        <taxon>Glomerellaceae</taxon>
        <taxon>Colletotrichum</taxon>
        <taxon>Colletotrichum gloeosporioides species complex</taxon>
    </lineage>
</organism>
<evidence type="ECO:0000313" key="2">
    <source>
        <dbReference type="Proteomes" id="UP001281614"/>
    </source>
</evidence>
<name>A0AAD9YEP2_COLKA</name>
<dbReference type="AlphaFoldDB" id="A0AAD9YEP2"/>
<proteinExistence type="predicted"/>
<protein>
    <submittedName>
        <fullName evidence="1">Uncharacterized protein</fullName>
    </submittedName>
</protein>
<comment type="caution">
    <text evidence="1">The sequence shown here is derived from an EMBL/GenBank/DDBJ whole genome shotgun (WGS) entry which is preliminary data.</text>
</comment>